<dbReference type="InterPro" id="IPR044166">
    <property type="entry name" value="FTRV"/>
</dbReference>
<evidence type="ECO:0000256" key="3">
    <source>
        <dbReference type="ARBA" id="ARBA00022640"/>
    </source>
</evidence>
<dbReference type="EMBL" id="GHES01042807">
    <property type="protein sequence ID" value="MPA73366.1"/>
    <property type="molecule type" value="Transcribed_RNA"/>
</dbReference>
<comment type="function">
    <text evidence="6">Variable subunit of the ferredoxin-thioredoxin reductase (FTR), which catalyzes the two-electron reduction of thioredoxins by the electrons provided by reduced ferredoxin.</text>
</comment>
<dbReference type="GO" id="GO:0015979">
    <property type="term" value="P:photosynthesis"/>
    <property type="evidence" value="ECO:0007669"/>
    <property type="project" value="InterPro"/>
</dbReference>
<dbReference type="EC" id="2.8.1.8" evidence="10"/>
<comment type="subcellular location">
    <subcellularLocation>
        <location evidence="1">Plastid</location>
        <location evidence="1">Chloroplast</location>
    </subcellularLocation>
</comment>
<gene>
    <name evidence="10" type="ORF">Din_006186</name>
    <name evidence="11" type="ORF">Din_042807</name>
</gene>
<dbReference type="EMBL" id="GHES01006186">
    <property type="protein sequence ID" value="MPA36745.1"/>
    <property type="molecule type" value="Transcribed_RNA"/>
</dbReference>
<comment type="similarity">
    <text evidence="7">Belongs to the ferredoxin thioredoxin reductase alpha subunit family.</text>
</comment>
<keyword evidence="4" id="KW-0560">Oxidoreductase</keyword>
<evidence type="ECO:0000256" key="1">
    <source>
        <dbReference type="ARBA" id="ARBA00004229"/>
    </source>
</evidence>
<dbReference type="PANTHER" id="PTHR46937">
    <property type="entry name" value="FERREDOXIN-THIOREDOXIN REDUCTASE, VARIABLE CHAIN"/>
    <property type="match status" value="1"/>
</dbReference>
<dbReference type="Pfam" id="PF02941">
    <property type="entry name" value="FeThRed_A"/>
    <property type="match status" value="1"/>
</dbReference>
<reference evidence="10" key="1">
    <citation type="submission" date="2019-08" db="EMBL/GenBank/DDBJ databases">
        <title>Reference gene set and small RNA set construction with multiple tissues from Davidia involucrata Baill.</title>
        <authorList>
            <person name="Yang H."/>
            <person name="Zhou C."/>
            <person name="Li G."/>
            <person name="Wang J."/>
            <person name="Gao P."/>
            <person name="Wang M."/>
            <person name="Wang R."/>
            <person name="Zhao Y."/>
        </authorList>
    </citation>
    <scope>NUCLEOTIDE SEQUENCE</scope>
    <source>
        <tissue evidence="10">Mixed with DoveR01_LX</tissue>
    </source>
</reference>
<sequence length="189" mass="20188">MTSPASLNHFSPAINASVMMNSNSNSNSNSSSPTTIFSLRPRDLHVSVVCIAPPSIPIGGARRRRITTSPVKASDSTTVVDDPSVASSSSGATSASLVSEEEDQAAAAADKIGARVRVKVPLKVYHVPKVPEIDLTGMEGVLKQYVGVWKGKRISANLPFKVAFVTEIEGRGSVKFFAHLKEDEFEYLD</sequence>
<keyword evidence="2" id="KW-0150">Chloroplast</keyword>
<evidence type="ECO:0000256" key="4">
    <source>
        <dbReference type="ARBA" id="ARBA00023002"/>
    </source>
</evidence>
<evidence type="ECO:0000313" key="10">
    <source>
        <dbReference type="EMBL" id="MPA36745.1"/>
    </source>
</evidence>
<evidence type="ECO:0000256" key="7">
    <source>
        <dbReference type="ARBA" id="ARBA00034490"/>
    </source>
</evidence>
<dbReference type="InterPro" id="IPR008990">
    <property type="entry name" value="Elect_transpt_acc-like_dom_sf"/>
</dbReference>
<evidence type="ECO:0000256" key="6">
    <source>
        <dbReference type="ARBA" id="ARBA00034474"/>
    </source>
</evidence>
<evidence type="ECO:0000256" key="8">
    <source>
        <dbReference type="SAM" id="MobiDB-lite"/>
    </source>
</evidence>
<feature type="domain" description="Ferredoxin thioredoxin reductase alpha chain" evidence="9">
    <location>
        <begin position="112"/>
        <end position="184"/>
    </location>
</feature>
<dbReference type="PANTHER" id="PTHR46937:SF4">
    <property type="entry name" value="FERREDOXIN-THIOREDOXIN REDUCTASE SUBUNIT A1, CHLOROPLASTIC"/>
    <property type="match status" value="1"/>
</dbReference>
<name>A0A5B6YYD5_DAVIN</name>
<organism evidence="10">
    <name type="scientific">Davidia involucrata</name>
    <name type="common">Dove tree</name>
    <dbReference type="NCBI Taxonomy" id="16924"/>
    <lineage>
        <taxon>Eukaryota</taxon>
        <taxon>Viridiplantae</taxon>
        <taxon>Streptophyta</taxon>
        <taxon>Embryophyta</taxon>
        <taxon>Tracheophyta</taxon>
        <taxon>Spermatophyta</taxon>
        <taxon>Magnoliopsida</taxon>
        <taxon>eudicotyledons</taxon>
        <taxon>Gunneridae</taxon>
        <taxon>Pentapetalae</taxon>
        <taxon>asterids</taxon>
        <taxon>Cornales</taxon>
        <taxon>Nyssaceae</taxon>
        <taxon>Davidia</taxon>
    </lineage>
</organism>
<dbReference type="GO" id="GO:0009507">
    <property type="term" value="C:chloroplast"/>
    <property type="evidence" value="ECO:0007669"/>
    <property type="project" value="UniProtKB-SubCell"/>
</dbReference>
<comment type="subunit">
    <text evidence="5">Heterodimer of subunit A (variable subunit) and subunit B (catalytic subunit). Heterodimeric FTR forms a complex with ferredoxin and thioredoxin.</text>
</comment>
<evidence type="ECO:0000256" key="5">
    <source>
        <dbReference type="ARBA" id="ARBA00026011"/>
    </source>
</evidence>
<proteinExistence type="inferred from homology"/>
<dbReference type="GO" id="GO:0016992">
    <property type="term" value="F:lipoate synthase activity"/>
    <property type="evidence" value="ECO:0007669"/>
    <property type="project" value="UniProtKB-EC"/>
</dbReference>
<dbReference type="SUPFAM" id="SSF50090">
    <property type="entry name" value="Electron transport accessory proteins"/>
    <property type="match status" value="1"/>
</dbReference>
<dbReference type="FunFam" id="2.30.30.50:FF:000002">
    <property type="entry name" value="Ferredoxin-thioredoxin reductase, variable chain"/>
    <property type="match status" value="1"/>
</dbReference>
<feature type="region of interest" description="Disordered" evidence="8">
    <location>
        <begin position="69"/>
        <end position="98"/>
    </location>
</feature>
<dbReference type="InterPro" id="IPR004207">
    <property type="entry name" value="Fd_thioredoxin_Rdtase_alpha"/>
</dbReference>
<keyword evidence="10" id="KW-0808">Transferase</keyword>
<protein>
    <submittedName>
        <fullName evidence="10">Putative ferredoxin-thioredoxin reductase, variable chain-like</fullName>
        <ecNumber evidence="10">2.8.1.8</ecNumber>
    </submittedName>
</protein>
<accession>A0A5B6YYD5</accession>
<dbReference type="Gene3D" id="2.30.30.50">
    <property type="match status" value="1"/>
</dbReference>
<dbReference type="GO" id="GO:0016491">
    <property type="term" value="F:oxidoreductase activity"/>
    <property type="evidence" value="ECO:0007669"/>
    <property type="project" value="UniProtKB-KW"/>
</dbReference>
<feature type="compositionally biased region" description="Low complexity" evidence="8">
    <location>
        <begin position="73"/>
        <end position="98"/>
    </location>
</feature>
<evidence type="ECO:0000259" key="9">
    <source>
        <dbReference type="Pfam" id="PF02941"/>
    </source>
</evidence>
<keyword evidence="3" id="KW-0934">Plastid</keyword>
<evidence type="ECO:0000256" key="2">
    <source>
        <dbReference type="ARBA" id="ARBA00022528"/>
    </source>
</evidence>
<dbReference type="AlphaFoldDB" id="A0A5B6YYD5"/>
<evidence type="ECO:0000313" key="11">
    <source>
        <dbReference type="EMBL" id="MPA73366.1"/>
    </source>
</evidence>